<dbReference type="SUPFAM" id="SSF53474">
    <property type="entry name" value="alpha/beta-Hydrolases"/>
    <property type="match status" value="1"/>
</dbReference>
<accession>A0A538UAY2</accession>
<name>A0A538UAY2_UNCEI</name>
<reference evidence="1 2" key="1">
    <citation type="journal article" date="2019" name="Nat. Microbiol.">
        <title>Mediterranean grassland soil C-N compound turnover is dependent on rainfall and depth, and is mediated by genomically divergent microorganisms.</title>
        <authorList>
            <person name="Diamond S."/>
            <person name="Andeer P.F."/>
            <person name="Li Z."/>
            <person name="Crits-Christoph A."/>
            <person name="Burstein D."/>
            <person name="Anantharaman K."/>
            <person name="Lane K.R."/>
            <person name="Thomas B.C."/>
            <person name="Pan C."/>
            <person name="Northen T.R."/>
            <person name="Banfield J.F."/>
        </authorList>
    </citation>
    <scope>NUCLEOTIDE SEQUENCE [LARGE SCALE GENOMIC DNA]</scope>
    <source>
        <strain evidence="1">WS_10</strain>
    </source>
</reference>
<evidence type="ECO:0000313" key="2">
    <source>
        <dbReference type="Proteomes" id="UP000319836"/>
    </source>
</evidence>
<dbReference type="EMBL" id="VBPA01000034">
    <property type="protein sequence ID" value="TMQ72879.1"/>
    <property type="molecule type" value="Genomic_DNA"/>
</dbReference>
<gene>
    <name evidence="1" type="ORF">E6K80_01600</name>
</gene>
<keyword evidence="1" id="KW-0378">Hydrolase</keyword>
<dbReference type="GO" id="GO:0016787">
    <property type="term" value="F:hydrolase activity"/>
    <property type="evidence" value="ECO:0007669"/>
    <property type="project" value="UniProtKB-KW"/>
</dbReference>
<dbReference type="AlphaFoldDB" id="A0A538UAY2"/>
<dbReference type="Proteomes" id="UP000319836">
    <property type="component" value="Unassembled WGS sequence"/>
</dbReference>
<comment type="caution">
    <text evidence="1">The sequence shown here is derived from an EMBL/GenBank/DDBJ whole genome shotgun (WGS) entry which is preliminary data.</text>
</comment>
<sequence>MQREHSEALSRAIPGAQLWIVPGASHGAMQEKPDEVNARVSSFLAR</sequence>
<proteinExistence type="predicted"/>
<evidence type="ECO:0000313" key="1">
    <source>
        <dbReference type="EMBL" id="TMQ72879.1"/>
    </source>
</evidence>
<dbReference type="Gene3D" id="3.40.50.1820">
    <property type="entry name" value="alpha/beta hydrolase"/>
    <property type="match status" value="1"/>
</dbReference>
<organism evidence="1 2">
    <name type="scientific">Eiseniibacteriota bacterium</name>
    <dbReference type="NCBI Taxonomy" id="2212470"/>
    <lineage>
        <taxon>Bacteria</taxon>
        <taxon>Candidatus Eiseniibacteriota</taxon>
    </lineage>
</organism>
<protein>
    <submittedName>
        <fullName evidence="1">Alpha/beta hydrolase</fullName>
    </submittedName>
</protein>
<dbReference type="InterPro" id="IPR029058">
    <property type="entry name" value="AB_hydrolase_fold"/>
</dbReference>